<dbReference type="AlphaFoldDB" id="A0A6S7GGL5"/>
<dbReference type="Proteomes" id="UP001152795">
    <property type="component" value="Unassembled WGS sequence"/>
</dbReference>
<name>A0A6S7GGL5_PARCT</name>
<protein>
    <submittedName>
        <fullName evidence="1">Uncharacterized protein</fullName>
    </submittedName>
</protein>
<proteinExistence type="predicted"/>
<evidence type="ECO:0000313" key="1">
    <source>
        <dbReference type="EMBL" id="CAB3984370.1"/>
    </source>
</evidence>
<comment type="caution">
    <text evidence="1">The sequence shown here is derived from an EMBL/GenBank/DDBJ whole genome shotgun (WGS) entry which is preliminary data.</text>
</comment>
<sequence>ERISVQESGDELNTSLGGESICEKERISVQGSGADELNTSLGGESICEKVGGEKYQWYITLH</sequence>
<organism evidence="1 2">
    <name type="scientific">Paramuricea clavata</name>
    <name type="common">Red gorgonian</name>
    <name type="synonym">Violescent sea-whip</name>
    <dbReference type="NCBI Taxonomy" id="317549"/>
    <lineage>
        <taxon>Eukaryota</taxon>
        <taxon>Metazoa</taxon>
        <taxon>Cnidaria</taxon>
        <taxon>Anthozoa</taxon>
        <taxon>Octocorallia</taxon>
        <taxon>Malacalcyonacea</taxon>
        <taxon>Plexauridae</taxon>
        <taxon>Paramuricea</taxon>
    </lineage>
</organism>
<gene>
    <name evidence="1" type="ORF">PACLA_8A060072</name>
</gene>
<evidence type="ECO:0000313" key="2">
    <source>
        <dbReference type="Proteomes" id="UP001152795"/>
    </source>
</evidence>
<accession>A0A6S7GGL5</accession>
<reference evidence="1" key="1">
    <citation type="submission" date="2020-04" db="EMBL/GenBank/DDBJ databases">
        <authorList>
            <person name="Alioto T."/>
            <person name="Alioto T."/>
            <person name="Gomez Garrido J."/>
        </authorList>
    </citation>
    <scope>NUCLEOTIDE SEQUENCE</scope>
    <source>
        <strain evidence="1">A484AB</strain>
    </source>
</reference>
<keyword evidence="2" id="KW-1185">Reference proteome</keyword>
<feature type="non-terminal residue" evidence="1">
    <location>
        <position position="62"/>
    </location>
</feature>
<dbReference type="EMBL" id="CACRXK020000730">
    <property type="protein sequence ID" value="CAB3984370.1"/>
    <property type="molecule type" value="Genomic_DNA"/>
</dbReference>